<feature type="region of interest" description="Disordered" evidence="1">
    <location>
        <begin position="115"/>
        <end position="138"/>
    </location>
</feature>
<comment type="caution">
    <text evidence="2">The sequence shown here is derived from an EMBL/GenBank/DDBJ whole genome shotgun (WGS) entry which is preliminary data.</text>
</comment>
<accession>A0ABR4H2A2</accession>
<proteinExistence type="predicted"/>
<feature type="compositionally biased region" description="Basic and acidic residues" evidence="1">
    <location>
        <begin position="128"/>
        <end position="138"/>
    </location>
</feature>
<sequence>MDTGMALDASVYKGDPQTDLPRPAKFVNDLLCKLAQYTNTNTTAAEGGEWTRDGTRHPNRQSHHQPASAFPPSLLADLKPLMLTLHCLFPNEFLLALDILDRGLVRRILTEDRAVPGNHEPEDSEVEPLGRARGDGASTRKEDFFFVTSASTTSSHSPPHQPTRWQTKGYEVRLQAWNCSCPAFTLSAFRHIGPEPASPPSPSPERLTPGGKESRAEESPSTSDHVGDVGAEADADADGTDAYSFGGTLPLHPESAPAVCKHILACLLAAMCPGLGGESRGGGQFVTLGMEEVAALCAGWGG</sequence>
<evidence type="ECO:0000313" key="3">
    <source>
        <dbReference type="Proteomes" id="UP001610334"/>
    </source>
</evidence>
<reference evidence="2 3" key="1">
    <citation type="submission" date="2024-07" db="EMBL/GenBank/DDBJ databases">
        <title>Section-level genome sequencing and comparative genomics of Aspergillus sections Usti and Cavernicolus.</title>
        <authorList>
            <consortium name="Lawrence Berkeley National Laboratory"/>
            <person name="Nybo J.L."/>
            <person name="Vesth T.C."/>
            <person name="Theobald S."/>
            <person name="Frisvad J.C."/>
            <person name="Larsen T.O."/>
            <person name="Kjaerboelling I."/>
            <person name="Rothschild-Mancinelli K."/>
            <person name="Lyhne E.K."/>
            <person name="Kogle M.E."/>
            <person name="Barry K."/>
            <person name="Clum A."/>
            <person name="Na H."/>
            <person name="Ledsgaard L."/>
            <person name="Lin J."/>
            <person name="Lipzen A."/>
            <person name="Kuo A."/>
            <person name="Riley R."/>
            <person name="Mondo S."/>
            <person name="Labutti K."/>
            <person name="Haridas S."/>
            <person name="Pangalinan J."/>
            <person name="Salamov A.A."/>
            <person name="Simmons B.A."/>
            <person name="Magnuson J.K."/>
            <person name="Chen J."/>
            <person name="Drula E."/>
            <person name="Henrissat B."/>
            <person name="Wiebenga A."/>
            <person name="Lubbers R.J."/>
            <person name="Gomes A.C."/>
            <person name="Makela M.R."/>
            <person name="Stajich J."/>
            <person name="Grigoriev I.V."/>
            <person name="Mortensen U.H."/>
            <person name="De Vries R.P."/>
            <person name="Baker S.E."/>
            <person name="Andersen M.R."/>
        </authorList>
    </citation>
    <scope>NUCLEOTIDE SEQUENCE [LARGE SCALE GENOMIC DNA]</scope>
    <source>
        <strain evidence="2 3">CBS 588.65</strain>
    </source>
</reference>
<feature type="region of interest" description="Disordered" evidence="1">
    <location>
        <begin position="192"/>
        <end position="238"/>
    </location>
</feature>
<keyword evidence="3" id="KW-1185">Reference proteome</keyword>
<dbReference type="Proteomes" id="UP001610334">
    <property type="component" value="Unassembled WGS sequence"/>
</dbReference>
<protein>
    <recommendedName>
        <fullName evidence="4">SWIM-type domain-containing protein</fullName>
    </recommendedName>
</protein>
<organism evidence="2 3">
    <name type="scientific">Aspergillus granulosus</name>
    <dbReference type="NCBI Taxonomy" id="176169"/>
    <lineage>
        <taxon>Eukaryota</taxon>
        <taxon>Fungi</taxon>
        <taxon>Dikarya</taxon>
        <taxon>Ascomycota</taxon>
        <taxon>Pezizomycotina</taxon>
        <taxon>Eurotiomycetes</taxon>
        <taxon>Eurotiomycetidae</taxon>
        <taxon>Eurotiales</taxon>
        <taxon>Aspergillaceae</taxon>
        <taxon>Aspergillus</taxon>
        <taxon>Aspergillus subgen. Nidulantes</taxon>
    </lineage>
</organism>
<name>A0ABR4H2A2_9EURO</name>
<evidence type="ECO:0008006" key="4">
    <source>
        <dbReference type="Google" id="ProtNLM"/>
    </source>
</evidence>
<evidence type="ECO:0000256" key="1">
    <source>
        <dbReference type="SAM" id="MobiDB-lite"/>
    </source>
</evidence>
<gene>
    <name evidence="2" type="ORF">BJX63DRAFT_405270</name>
</gene>
<evidence type="ECO:0000313" key="2">
    <source>
        <dbReference type="EMBL" id="KAL2809531.1"/>
    </source>
</evidence>
<dbReference type="EMBL" id="JBFXLT010000087">
    <property type="protein sequence ID" value="KAL2809531.1"/>
    <property type="molecule type" value="Genomic_DNA"/>
</dbReference>
<feature type="region of interest" description="Disordered" evidence="1">
    <location>
        <begin position="43"/>
        <end position="69"/>
    </location>
</feature>